<dbReference type="OrthoDB" id="10557473at2759"/>
<keyword evidence="2" id="KW-0732">Signal</keyword>
<dbReference type="GeneID" id="37038567"/>
<organism evidence="3 4">
    <name type="scientific">Ceraceosorus guamensis</name>
    <dbReference type="NCBI Taxonomy" id="1522189"/>
    <lineage>
        <taxon>Eukaryota</taxon>
        <taxon>Fungi</taxon>
        <taxon>Dikarya</taxon>
        <taxon>Basidiomycota</taxon>
        <taxon>Ustilaginomycotina</taxon>
        <taxon>Exobasidiomycetes</taxon>
        <taxon>Ceraceosorales</taxon>
        <taxon>Ceraceosoraceae</taxon>
        <taxon>Ceraceosorus</taxon>
    </lineage>
</organism>
<gene>
    <name evidence="3" type="ORF">IE81DRAFT_357873</name>
</gene>
<dbReference type="EMBL" id="KZ819385">
    <property type="protein sequence ID" value="PWN41976.1"/>
    <property type="molecule type" value="Genomic_DNA"/>
</dbReference>
<feature type="transmembrane region" description="Helical" evidence="1">
    <location>
        <begin position="88"/>
        <end position="107"/>
    </location>
</feature>
<proteinExistence type="predicted"/>
<dbReference type="GO" id="GO:0006888">
    <property type="term" value="P:endoplasmic reticulum to Golgi vesicle-mediated transport"/>
    <property type="evidence" value="ECO:0007669"/>
    <property type="project" value="InterPro"/>
</dbReference>
<feature type="signal peptide" evidence="2">
    <location>
        <begin position="1"/>
        <end position="30"/>
    </location>
</feature>
<feature type="chain" id="PRO_5016273695" evidence="2">
    <location>
        <begin position="31"/>
        <end position="191"/>
    </location>
</feature>
<evidence type="ECO:0000313" key="4">
    <source>
        <dbReference type="Proteomes" id="UP000245783"/>
    </source>
</evidence>
<dbReference type="RefSeq" id="XP_025369136.1">
    <property type="nucleotide sequence ID" value="XM_025516697.1"/>
</dbReference>
<dbReference type="AlphaFoldDB" id="A0A316VWI0"/>
<keyword evidence="4" id="KW-1185">Reference proteome</keyword>
<reference evidence="3 4" key="1">
    <citation type="journal article" date="2018" name="Mol. Biol. Evol.">
        <title>Broad Genomic Sampling Reveals a Smut Pathogenic Ancestry of the Fungal Clade Ustilaginomycotina.</title>
        <authorList>
            <person name="Kijpornyongpan T."/>
            <person name="Mondo S.J."/>
            <person name="Barry K."/>
            <person name="Sandor L."/>
            <person name="Lee J."/>
            <person name="Lipzen A."/>
            <person name="Pangilinan J."/>
            <person name="LaButti K."/>
            <person name="Hainaut M."/>
            <person name="Henrissat B."/>
            <person name="Grigoriev I.V."/>
            <person name="Spatafora J.W."/>
            <person name="Aime M.C."/>
        </authorList>
    </citation>
    <scope>NUCLEOTIDE SEQUENCE [LARGE SCALE GENOMIC DNA]</scope>
    <source>
        <strain evidence="3 4">MCA 4658</strain>
    </source>
</reference>
<feature type="transmembrane region" description="Helical" evidence="1">
    <location>
        <begin position="152"/>
        <end position="172"/>
    </location>
</feature>
<dbReference type="Pfam" id="PF04148">
    <property type="entry name" value="Erv26"/>
    <property type="match status" value="1"/>
</dbReference>
<accession>A0A316VWI0</accession>
<evidence type="ECO:0000256" key="2">
    <source>
        <dbReference type="SAM" id="SignalP"/>
    </source>
</evidence>
<name>A0A316VWI0_9BASI</name>
<sequence>MKLLTFISPLLLSLACLLLLLCIASGLLRACDYIEERTDQARRAAKALSVISAALQLLVQPTWTLSMLGLIAAAAFQAHAARSAWPAWSSILLFALILSTISHLLLLQHLHAEQASLLERAQRSKLPGGRLDWDLMDAHHAGTDAPMRLIDAFALVFLIWSPALVLEPSVYLSATSAAMKFIDYNKESGVA</sequence>
<evidence type="ECO:0000256" key="1">
    <source>
        <dbReference type="SAM" id="Phobius"/>
    </source>
</evidence>
<dbReference type="GO" id="GO:0016020">
    <property type="term" value="C:membrane"/>
    <property type="evidence" value="ECO:0007669"/>
    <property type="project" value="InterPro"/>
</dbReference>
<dbReference type="InterPro" id="IPR007277">
    <property type="entry name" value="Svp26/Tex261"/>
</dbReference>
<keyword evidence="1" id="KW-1133">Transmembrane helix</keyword>
<dbReference type="GO" id="GO:0005737">
    <property type="term" value="C:cytoplasm"/>
    <property type="evidence" value="ECO:0007669"/>
    <property type="project" value="GOC"/>
</dbReference>
<dbReference type="InParanoid" id="A0A316VWI0"/>
<keyword evidence="1" id="KW-0472">Membrane</keyword>
<dbReference type="GO" id="GO:0097020">
    <property type="term" value="F:COPII receptor activity"/>
    <property type="evidence" value="ECO:0007669"/>
    <property type="project" value="InterPro"/>
</dbReference>
<protein>
    <submittedName>
        <fullName evidence="3">Uncharacterized protein</fullName>
    </submittedName>
</protein>
<dbReference type="PROSITE" id="PS51257">
    <property type="entry name" value="PROKAR_LIPOPROTEIN"/>
    <property type="match status" value="1"/>
</dbReference>
<dbReference type="Proteomes" id="UP000245783">
    <property type="component" value="Unassembled WGS sequence"/>
</dbReference>
<keyword evidence="1" id="KW-0812">Transmembrane</keyword>
<feature type="transmembrane region" description="Helical" evidence="1">
    <location>
        <begin position="54"/>
        <end position="76"/>
    </location>
</feature>
<evidence type="ECO:0000313" key="3">
    <source>
        <dbReference type="EMBL" id="PWN41976.1"/>
    </source>
</evidence>